<dbReference type="Proteomes" id="UP000001982">
    <property type="component" value="Chromosome"/>
</dbReference>
<evidence type="ECO:0008006" key="3">
    <source>
        <dbReference type="Google" id="ProtNLM"/>
    </source>
</evidence>
<proteinExistence type="predicted"/>
<dbReference type="eggNOG" id="ENOG5033CMH">
    <property type="taxonomic scope" value="Bacteria"/>
</dbReference>
<dbReference type="EMBL" id="CP000302">
    <property type="protein sequence ID" value="ABE55295.1"/>
    <property type="molecule type" value="Genomic_DNA"/>
</dbReference>
<dbReference type="KEGG" id="sdn:Sden_2012"/>
<organism evidence="1 2">
    <name type="scientific">Shewanella denitrificans (strain OS217 / ATCC BAA-1090 / DSM 15013)</name>
    <dbReference type="NCBI Taxonomy" id="318161"/>
    <lineage>
        <taxon>Bacteria</taxon>
        <taxon>Pseudomonadati</taxon>
        <taxon>Pseudomonadota</taxon>
        <taxon>Gammaproteobacteria</taxon>
        <taxon>Alteromonadales</taxon>
        <taxon>Shewanellaceae</taxon>
        <taxon>Shewanella</taxon>
    </lineage>
</organism>
<accession>Q12MN1</accession>
<sequence length="164" mass="18314">MQIEFPLVNESQCGNRLNQAIEHHRRGEFGLILAMLSADARDQAQFQIDSDLSQAEKLTKQFEIPKPQALIADLSTTEPLTDNAQVYYQQGLRGFQLAQALTPEALVIRGHTSDDMALALSNCDPLTRLRQDNAIPKLPDFNQMHFIDQLAIQRQISATLALSA</sequence>
<gene>
    <name evidence="1" type="ordered locus">Sden_2012</name>
</gene>
<evidence type="ECO:0000313" key="1">
    <source>
        <dbReference type="EMBL" id="ABE55295.1"/>
    </source>
</evidence>
<name>Q12MN1_SHEDO</name>
<dbReference type="OrthoDB" id="7061360at2"/>
<protein>
    <recommendedName>
        <fullName evidence="3">QueD-like protein</fullName>
    </recommendedName>
</protein>
<dbReference type="HOGENOM" id="CLU_126580_0_0_6"/>
<dbReference type="Pfam" id="PF11993">
    <property type="entry name" value="VC2046"/>
    <property type="match status" value="1"/>
</dbReference>
<keyword evidence="2" id="KW-1185">Reference proteome</keyword>
<evidence type="ECO:0000313" key="2">
    <source>
        <dbReference type="Proteomes" id="UP000001982"/>
    </source>
</evidence>
<reference evidence="1 2" key="1">
    <citation type="submission" date="2006-03" db="EMBL/GenBank/DDBJ databases">
        <title>Complete sequence of Shewanella denitrificans OS217.</title>
        <authorList>
            <consortium name="US DOE Joint Genome Institute"/>
            <person name="Copeland A."/>
            <person name="Lucas S."/>
            <person name="Lapidus A."/>
            <person name="Barry K."/>
            <person name="Detter J.C."/>
            <person name="Glavina del Rio T."/>
            <person name="Hammon N."/>
            <person name="Israni S."/>
            <person name="Dalin E."/>
            <person name="Tice H."/>
            <person name="Pitluck S."/>
            <person name="Brettin T."/>
            <person name="Bruce D."/>
            <person name="Han C."/>
            <person name="Tapia R."/>
            <person name="Gilna P."/>
            <person name="Kiss H."/>
            <person name="Schmutz J."/>
            <person name="Larimer F."/>
            <person name="Land M."/>
            <person name="Hauser L."/>
            <person name="Kyrpides N."/>
            <person name="Lykidis A."/>
            <person name="Richardson P."/>
        </authorList>
    </citation>
    <scope>NUCLEOTIDE SEQUENCE [LARGE SCALE GENOMIC DNA]</scope>
    <source>
        <strain evidence="2">OS217 / ATCC BAA-1090 / DSM 15013</strain>
    </source>
</reference>
<dbReference type="InterPro" id="IPR021879">
    <property type="entry name" value="VC2046_fam"/>
</dbReference>
<dbReference type="RefSeq" id="WP_011496451.1">
    <property type="nucleotide sequence ID" value="NC_007954.1"/>
</dbReference>
<dbReference type="AlphaFoldDB" id="Q12MN1"/>